<gene>
    <name evidence="2" type="ORF">BMF94_3720</name>
</gene>
<protein>
    <recommendedName>
        <fullName evidence="1">RNase III domain-containing protein</fullName>
    </recommendedName>
</protein>
<evidence type="ECO:0000313" key="3">
    <source>
        <dbReference type="Proteomes" id="UP000237144"/>
    </source>
</evidence>
<organism evidence="2 3">
    <name type="scientific">Rhodotorula taiwanensis</name>
    <dbReference type="NCBI Taxonomy" id="741276"/>
    <lineage>
        <taxon>Eukaryota</taxon>
        <taxon>Fungi</taxon>
        <taxon>Dikarya</taxon>
        <taxon>Basidiomycota</taxon>
        <taxon>Pucciniomycotina</taxon>
        <taxon>Microbotryomycetes</taxon>
        <taxon>Sporidiobolales</taxon>
        <taxon>Sporidiobolaceae</taxon>
        <taxon>Rhodotorula</taxon>
    </lineage>
</organism>
<dbReference type="STRING" id="741276.A0A2S5B9D5"/>
<dbReference type="Gene3D" id="1.10.1520.10">
    <property type="entry name" value="Ribonuclease III domain"/>
    <property type="match status" value="1"/>
</dbReference>
<dbReference type="Pfam" id="PF00636">
    <property type="entry name" value="Ribonuclease_3"/>
    <property type="match status" value="1"/>
</dbReference>
<reference evidence="2 3" key="1">
    <citation type="journal article" date="2018" name="Front. Microbiol.">
        <title>Prospects for Fungal Bioremediation of Acidic Radioactive Waste Sites: Characterization and Genome Sequence of Rhodotorula taiwanensis MD1149.</title>
        <authorList>
            <person name="Tkavc R."/>
            <person name="Matrosova V.Y."/>
            <person name="Grichenko O.E."/>
            <person name="Gostincar C."/>
            <person name="Volpe R.P."/>
            <person name="Klimenkova P."/>
            <person name="Gaidamakova E.K."/>
            <person name="Zhou C.E."/>
            <person name="Stewart B.J."/>
            <person name="Lyman M.G."/>
            <person name="Malfatti S.A."/>
            <person name="Rubinfeld B."/>
            <person name="Courtot M."/>
            <person name="Singh J."/>
            <person name="Dalgard C.L."/>
            <person name="Hamilton T."/>
            <person name="Frey K.G."/>
            <person name="Gunde-Cimerman N."/>
            <person name="Dugan L."/>
            <person name="Daly M.J."/>
        </authorList>
    </citation>
    <scope>NUCLEOTIDE SEQUENCE [LARGE SCALE GENOMIC DNA]</scope>
    <source>
        <strain evidence="2 3">MD1149</strain>
    </source>
</reference>
<dbReference type="OrthoDB" id="2392202at2759"/>
<dbReference type="InterPro" id="IPR000999">
    <property type="entry name" value="RNase_III_dom"/>
</dbReference>
<evidence type="ECO:0000259" key="1">
    <source>
        <dbReference type="PROSITE" id="PS50142"/>
    </source>
</evidence>
<dbReference type="PROSITE" id="PS50142">
    <property type="entry name" value="RNASE_3_2"/>
    <property type="match status" value="1"/>
</dbReference>
<proteinExistence type="predicted"/>
<name>A0A2S5B9D5_9BASI</name>
<feature type="domain" description="RNase III" evidence="1">
    <location>
        <begin position="56"/>
        <end position="147"/>
    </location>
</feature>
<comment type="caution">
    <text evidence="2">The sequence shown here is derived from an EMBL/GenBank/DDBJ whole genome shotgun (WGS) entry which is preliminary data.</text>
</comment>
<sequence>MTAQLARARAVIAEAIPTLSLPSLVPVQSELWRQHVSYRGAVHWKFEPPETDEPTDYERLEHVGDALLGSEVTLLVHELYPKLVVGARALIKSVLIENLTLSQLATAYGLPSTILTSAAQSASIQSNPGVQACVFEAYLAVLHDEHGPTTLRDFLRAIYEPLLPKLIDELRPLFLSAEAAAEDSSVNWVGRLCEWATQKGAVGRKVHFGPPDRVGPSHAPDWRIQCHVEVQDASLPNRSFEAVASSVARAKSMWAFFALET</sequence>
<dbReference type="GO" id="GO:0004525">
    <property type="term" value="F:ribonuclease III activity"/>
    <property type="evidence" value="ECO:0007669"/>
    <property type="project" value="InterPro"/>
</dbReference>
<dbReference type="GO" id="GO:0006396">
    <property type="term" value="P:RNA processing"/>
    <property type="evidence" value="ECO:0007669"/>
    <property type="project" value="InterPro"/>
</dbReference>
<dbReference type="SUPFAM" id="SSF69065">
    <property type="entry name" value="RNase III domain-like"/>
    <property type="match status" value="1"/>
</dbReference>
<dbReference type="InterPro" id="IPR036389">
    <property type="entry name" value="RNase_III_sf"/>
</dbReference>
<accession>A0A2S5B9D5</accession>
<dbReference type="SMART" id="SM00535">
    <property type="entry name" value="RIBOc"/>
    <property type="match status" value="1"/>
</dbReference>
<evidence type="ECO:0000313" key="2">
    <source>
        <dbReference type="EMBL" id="POY73383.1"/>
    </source>
</evidence>
<dbReference type="Proteomes" id="UP000237144">
    <property type="component" value="Unassembled WGS sequence"/>
</dbReference>
<dbReference type="CDD" id="cd00593">
    <property type="entry name" value="RIBOc"/>
    <property type="match status" value="1"/>
</dbReference>
<dbReference type="EMBL" id="PJQD01000038">
    <property type="protein sequence ID" value="POY73383.1"/>
    <property type="molecule type" value="Genomic_DNA"/>
</dbReference>
<keyword evidence="3" id="KW-1185">Reference proteome</keyword>
<dbReference type="AlphaFoldDB" id="A0A2S5B9D5"/>